<keyword evidence="2" id="KW-1185">Reference proteome</keyword>
<organism evidence="1 2">
    <name type="scientific">Flavimobilis marinus</name>
    <dbReference type="NCBI Taxonomy" id="285351"/>
    <lineage>
        <taxon>Bacteria</taxon>
        <taxon>Bacillati</taxon>
        <taxon>Actinomycetota</taxon>
        <taxon>Actinomycetes</taxon>
        <taxon>Micrococcales</taxon>
        <taxon>Jonesiaceae</taxon>
        <taxon>Flavimobilis</taxon>
    </lineage>
</organism>
<dbReference type="AlphaFoldDB" id="A0A1I2GHQ5"/>
<evidence type="ECO:0000313" key="1">
    <source>
        <dbReference type="EMBL" id="SFF17384.1"/>
    </source>
</evidence>
<dbReference type="RefSeq" id="WP_093377599.1">
    <property type="nucleotide sequence ID" value="NZ_BNAN01000003.1"/>
</dbReference>
<name>A0A1I2GHQ5_9MICO</name>
<accession>A0A1I2GHQ5</accession>
<dbReference type="Proteomes" id="UP000198520">
    <property type="component" value="Unassembled WGS sequence"/>
</dbReference>
<evidence type="ECO:0000313" key="2">
    <source>
        <dbReference type="Proteomes" id="UP000198520"/>
    </source>
</evidence>
<dbReference type="OrthoDB" id="5194705at2"/>
<protein>
    <submittedName>
        <fullName evidence="1">Uncharacterized protein</fullName>
    </submittedName>
</protein>
<gene>
    <name evidence="1" type="ORF">SAMN04488035_1799</name>
</gene>
<dbReference type="STRING" id="285351.SAMN04488035_1799"/>
<proteinExistence type="predicted"/>
<sequence length="143" mass="15083">MATQGHGGTGTLRRTALGIVAMVLVAGLGTACGPSVENASVTLDPARPPDPASSELHVLVTERDCNSGMDAEGRVELVRLKEDDANVEIRIGVRPESGDASCPDNPPTPFTVVLEQPLGDRALLDAAKEPARELEMPRENGYR</sequence>
<dbReference type="EMBL" id="FONZ01000003">
    <property type="protein sequence ID" value="SFF17384.1"/>
    <property type="molecule type" value="Genomic_DNA"/>
</dbReference>
<reference evidence="2" key="1">
    <citation type="submission" date="2016-10" db="EMBL/GenBank/DDBJ databases">
        <authorList>
            <person name="Varghese N."/>
            <person name="Submissions S."/>
        </authorList>
    </citation>
    <scope>NUCLEOTIDE SEQUENCE [LARGE SCALE GENOMIC DNA]</scope>
    <source>
        <strain evidence="2">DSM 19083</strain>
    </source>
</reference>